<dbReference type="InterPro" id="IPR002831">
    <property type="entry name" value="Tscrpt_reg_TrmB_N"/>
</dbReference>
<gene>
    <name evidence="2" type="ORF">A2720_00205</name>
</gene>
<dbReference type="STRING" id="1817825.A2720_00205"/>
<dbReference type="EMBL" id="MFEL01000004">
    <property type="protein sequence ID" value="OGE81800.1"/>
    <property type="molecule type" value="Genomic_DNA"/>
</dbReference>
<dbReference type="InterPro" id="IPR051797">
    <property type="entry name" value="TrmB-like"/>
</dbReference>
<evidence type="ECO:0000313" key="3">
    <source>
        <dbReference type="Proteomes" id="UP000178892"/>
    </source>
</evidence>
<protein>
    <recommendedName>
        <fullName evidence="1">Transcription regulator TrmB N-terminal domain-containing protein</fullName>
    </recommendedName>
</protein>
<dbReference type="PANTHER" id="PTHR34293">
    <property type="entry name" value="HTH-TYPE TRANSCRIPTIONAL REGULATOR TRMBL2"/>
    <property type="match status" value="1"/>
</dbReference>
<organism evidence="2 3">
    <name type="scientific">Candidatus Doudnabacteria bacterium RIFCSPHIGHO2_01_FULL_46_24</name>
    <dbReference type="NCBI Taxonomy" id="1817825"/>
    <lineage>
        <taxon>Bacteria</taxon>
        <taxon>Candidatus Doudnaibacteriota</taxon>
    </lineage>
</organism>
<dbReference type="Proteomes" id="UP000178892">
    <property type="component" value="Unassembled WGS sequence"/>
</dbReference>
<dbReference type="SUPFAM" id="SSF46785">
    <property type="entry name" value="Winged helix' DNA-binding domain"/>
    <property type="match status" value="1"/>
</dbReference>
<dbReference type="Pfam" id="PF01978">
    <property type="entry name" value="TrmB"/>
    <property type="match status" value="1"/>
</dbReference>
<dbReference type="InterPro" id="IPR036388">
    <property type="entry name" value="WH-like_DNA-bd_sf"/>
</dbReference>
<sequence>MSNFNIYESLGLSPNEAKIYEALVEHGESGISDIAVFAHIHRRNAYDAIQRLIDKGLCFQIISTKENRYNAVDPDKLVELLSVKQEQLQKVLPELKKKFRERLAPQEAFIYRGFAGQQNIWRDILRIGQDSYFIGAKGGWFDPRLDKAARDAFFREANRKKIKFIQLFDYEVKQEMPNFPKYFPGDLKYRFLPKKYSTNSGVGMFGDYVVSYTGLTIGKVPEDTVFFIIRSKDLAGSYRKWFWYMWEQSEPPRK</sequence>
<dbReference type="Gene3D" id="1.10.10.10">
    <property type="entry name" value="Winged helix-like DNA-binding domain superfamily/Winged helix DNA-binding domain"/>
    <property type="match status" value="1"/>
</dbReference>
<comment type="caution">
    <text evidence="2">The sequence shown here is derived from an EMBL/GenBank/DDBJ whole genome shotgun (WGS) entry which is preliminary data.</text>
</comment>
<evidence type="ECO:0000259" key="1">
    <source>
        <dbReference type="Pfam" id="PF01978"/>
    </source>
</evidence>
<dbReference type="PANTHER" id="PTHR34293:SF1">
    <property type="entry name" value="HTH-TYPE TRANSCRIPTIONAL REGULATOR TRMBL2"/>
    <property type="match status" value="1"/>
</dbReference>
<proteinExistence type="predicted"/>
<name>A0A1F5NWV1_9BACT</name>
<evidence type="ECO:0000313" key="2">
    <source>
        <dbReference type="EMBL" id="OGE81800.1"/>
    </source>
</evidence>
<reference evidence="2 3" key="1">
    <citation type="journal article" date="2016" name="Nat. Commun.">
        <title>Thousands of microbial genomes shed light on interconnected biogeochemical processes in an aquifer system.</title>
        <authorList>
            <person name="Anantharaman K."/>
            <person name="Brown C.T."/>
            <person name="Hug L.A."/>
            <person name="Sharon I."/>
            <person name="Castelle C.J."/>
            <person name="Probst A.J."/>
            <person name="Thomas B.C."/>
            <person name="Singh A."/>
            <person name="Wilkins M.J."/>
            <person name="Karaoz U."/>
            <person name="Brodie E.L."/>
            <person name="Williams K.H."/>
            <person name="Hubbard S.S."/>
            <person name="Banfield J.F."/>
        </authorList>
    </citation>
    <scope>NUCLEOTIDE SEQUENCE [LARGE SCALE GENOMIC DNA]</scope>
</reference>
<dbReference type="AlphaFoldDB" id="A0A1F5NWV1"/>
<feature type="domain" description="Transcription regulator TrmB N-terminal" evidence="1">
    <location>
        <begin position="9"/>
        <end position="74"/>
    </location>
</feature>
<dbReference type="InterPro" id="IPR036390">
    <property type="entry name" value="WH_DNA-bd_sf"/>
</dbReference>
<accession>A0A1F5NWV1</accession>